<feature type="compositionally biased region" description="Polar residues" evidence="1">
    <location>
        <begin position="545"/>
        <end position="555"/>
    </location>
</feature>
<evidence type="ECO:0000313" key="2">
    <source>
        <dbReference type="EMBL" id="RSH84250.1"/>
    </source>
</evidence>
<feature type="compositionally biased region" description="Polar residues" evidence="1">
    <location>
        <begin position="418"/>
        <end position="432"/>
    </location>
</feature>
<protein>
    <submittedName>
        <fullName evidence="2">Uncharacterized protein</fullName>
    </submittedName>
</protein>
<feature type="compositionally biased region" description="Low complexity" evidence="1">
    <location>
        <begin position="168"/>
        <end position="187"/>
    </location>
</feature>
<organism evidence="2 3">
    <name type="scientific">Apiotrichum porosum</name>
    <dbReference type="NCBI Taxonomy" id="105984"/>
    <lineage>
        <taxon>Eukaryota</taxon>
        <taxon>Fungi</taxon>
        <taxon>Dikarya</taxon>
        <taxon>Basidiomycota</taxon>
        <taxon>Agaricomycotina</taxon>
        <taxon>Tremellomycetes</taxon>
        <taxon>Trichosporonales</taxon>
        <taxon>Trichosporonaceae</taxon>
        <taxon>Apiotrichum</taxon>
    </lineage>
</organism>
<reference evidence="2 3" key="1">
    <citation type="submission" date="2018-11" db="EMBL/GenBank/DDBJ databases">
        <title>Genome sequence of Apiotrichum porosum DSM 27194.</title>
        <authorList>
            <person name="Aliyu H."/>
            <person name="Gorte O."/>
            <person name="Ochsenreither K."/>
        </authorList>
    </citation>
    <scope>NUCLEOTIDE SEQUENCE [LARGE SCALE GENOMIC DNA]</scope>
    <source>
        <strain evidence="2 3">DSM 27194</strain>
    </source>
</reference>
<dbReference type="GeneID" id="39590305"/>
<evidence type="ECO:0000256" key="1">
    <source>
        <dbReference type="SAM" id="MobiDB-lite"/>
    </source>
</evidence>
<sequence>MRSLLGSLDRRRSRDGRDRDYNTVAPTPSRNLYTKARHGTPPSSGSDSIEYMDISAEMPRRESVSSRRSMQSIRSGGGLAAKLARTFSFTRRQVITTPSAREISAPITHEISAPIAASVTRRGVAISEFGSPIAAGTNSIGGDWAEIVRVVTVDDLPEEDEGSGAFIPRRSSLPPRPRVSPLHRPSPFDARTLPSRMVHTEHRRAMLIPTLSSFSPASPRSHYADSSPSSKRSPQAPSCHYPLPVSDVFMSSPLRNRISFSTASSPLAVGSHTSRSSGETSFGSTHACVPVSPASTAYMSHPFRTASPASAARHSPAHGRSYSMGPTTSHLRARSTRPTAEFRIRRKPVPAIMEDEVSTSSLRASKLRPITSTPQHKRGGLETSQTHPSLSRELDSLFDELLDQCRTSTPTKHRRARSLSTVVDMSSESLSSPRHAAVRMRSRGALQPSRSQPNSEAEAEAESGPESDKRRRQSKVPSSPSRPRHHPAADLAPFFPSGRSFEPLRAPKSRPKSTPPPMRGLHPITPKTPEGRVKTVVQEIERRNSSPPSCTTTPIRNLGDILDQNSGVNSNELTLESKRMMEEARLRRRAHLAN</sequence>
<feature type="compositionally biased region" description="Basic and acidic residues" evidence="1">
    <location>
        <begin position="8"/>
        <end position="21"/>
    </location>
</feature>
<feature type="region of interest" description="Disordered" evidence="1">
    <location>
        <begin position="305"/>
        <end position="389"/>
    </location>
</feature>
<feature type="region of interest" description="Disordered" evidence="1">
    <location>
        <begin position="408"/>
        <end position="530"/>
    </location>
</feature>
<feature type="region of interest" description="Disordered" evidence="1">
    <location>
        <begin position="158"/>
        <end position="195"/>
    </location>
</feature>
<feature type="compositionally biased region" description="Low complexity" evidence="1">
    <location>
        <begin position="306"/>
        <end position="321"/>
    </location>
</feature>
<dbReference type="EMBL" id="RSCE01000003">
    <property type="protein sequence ID" value="RSH84250.1"/>
    <property type="molecule type" value="Genomic_DNA"/>
</dbReference>
<comment type="caution">
    <text evidence="2">The sequence shown here is derived from an EMBL/GenBank/DDBJ whole genome shotgun (WGS) entry which is preliminary data.</text>
</comment>
<feature type="compositionally biased region" description="Polar residues" evidence="1">
    <location>
        <begin position="266"/>
        <end position="284"/>
    </location>
</feature>
<evidence type="ECO:0000313" key="3">
    <source>
        <dbReference type="Proteomes" id="UP000279236"/>
    </source>
</evidence>
<dbReference type="RefSeq" id="XP_028477698.1">
    <property type="nucleotide sequence ID" value="XM_028621246.1"/>
</dbReference>
<dbReference type="Proteomes" id="UP000279236">
    <property type="component" value="Unassembled WGS sequence"/>
</dbReference>
<accession>A0A427XZK9</accession>
<keyword evidence="3" id="KW-1185">Reference proteome</keyword>
<proteinExistence type="predicted"/>
<feature type="region of interest" description="Disordered" evidence="1">
    <location>
        <begin position="541"/>
        <end position="560"/>
    </location>
</feature>
<feature type="compositionally biased region" description="Polar residues" evidence="1">
    <location>
        <begin position="210"/>
        <end position="236"/>
    </location>
</feature>
<feature type="region of interest" description="Disordered" evidence="1">
    <location>
        <begin position="266"/>
        <end position="285"/>
    </location>
</feature>
<dbReference type="AlphaFoldDB" id="A0A427XZK9"/>
<feature type="region of interest" description="Disordered" evidence="1">
    <location>
        <begin position="209"/>
        <end position="239"/>
    </location>
</feature>
<feature type="region of interest" description="Disordered" evidence="1">
    <location>
        <begin position="1"/>
        <end position="49"/>
    </location>
</feature>
<name>A0A427XZK9_9TREE</name>
<gene>
    <name evidence="2" type="ORF">EHS24_005762</name>
</gene>